<reference evidence="3" key="1">
    <citation type="submission" date="2025-08" db="UniProtKB">
        <authorList>
            <consortium name="RefSeq"/>
        </authorList>
    </citation>
    <scope>IDENTIFICATION</scope>
</reference>
<protein>
    <submittedName>
        <fullName evidence="3">Stress protein DDR48</fullName>
    </submittedName>
</protein>
<feature type="compositionally biased region" description="Polar residues" evidence="1">
    <location>
        <begin position="72"/>
        <end position="82"/>
    </location>
</feature>
<evidence type="ECO:0000313" key="3">
    <source>
        <dbReference type="RefSeq" id="XP_029641335.1"/>
    </source>
</evidence>
<dbReference type="Proteomes" id="UP000515154">
    <property type="component" value="Linkage group LG10"/>
</dbReference>
<feature type="compositionally biased region" description="Polar residues" evidence="1">
    <location>
        <begin position="138"/>
        <end position="156"/>
    </location>
</feature>
<proteinExistence type="predicted"/>
<organism evidence="2 3">
    <name type="scientific">Octopus sinensis</name>
    <name type="common">East Asian common octopus</name>
    <dbReference type="NCBI Taxonomy" id="2607531"/>
    <lineage>
        <taxon>Eukaryota</taxon>
        <taxon>Metazoa</taxon>
        <taxon>Spiralia</taxon>
        <taxon>Lophotrochozoa</taxon>
        <taxon>Mollusca</taxon>
        <taxon>Cephalopoda</taxon>
        <taxon>Coleoidea</taxon>
        <taxon>Octopodiformes</taxon>
        <taxon>Octopoda</taxon>
        <taxon>Incirrata</taxon>
        <taxon>Octopodidae</taxon>
        <taxon>Octopus</taxon>
    </lineage>
</organism>
<evidence type="ECO:0000313" key="2">
    <source>
        <dbReference type="Proteomes" id="UP000515154"/>
    </source>
</evidence>
<dbReference type="AlphaFoldDB" id="A0A6P7SST0"/>
<feature type="compositionally biased region" description="Low complexity" evidence="1">
    <location>
        <begin position="112"/>
        <end position="132"/>
    </location>
</feature>
<feature type="region of interest" description="Disordered" evidence="1">
    <location>
        <begin position="41"/>
        <end position="388"/>
    </location>
</feature>
<dbReference type="KEGG" id="osn:115216275"/>
<evidence type="ECO:0000256" key="1">
    <source>
        <dbReference type="SAM" id="MobiDB-lite"/>
    </source>
</evidence>
<feature type="compositionally biased region" description="Basic and acidic residues" evidence="1">
    <location>
        <begin position="272"/>
        <end position="294"/>
    </location>
</feature>
<feature type="compositionally biased region" description="Polar residues" evidence="1">
    <location>
        <begin position="348"/>
        <end position="363"/>
    </location>
</feature>
<feature type="compositionally biased region" description="Gly residues" evidence="1">
    <location>
        <begin position="51"/>
        <end position="61"/>
    </location>
</feature>
<dbReference type="RefSeq" id="XP_029641335.1">
    <property type="nucleotide sequence ID" value="XM_029785475.2"/>
</dbReference>
<feature type="compositionally biased region" description="Basic and acidic residues" evidence="1">
    <location>
        <begin position="306"/>
        <end position="318"/>
    </location>
</feature>
<feature type="compositionally biased region" description="Gly residues" evidence="1">
    <location>
        <begin position="376"/>
        <end position="388"/>
    </location>
</feature>
<feature type="compositionally biased region" description="Low complexity" evidence="1">
    <location>
        <begin position="62"/>
        <end position="71"/>
    </location>
</feature>
<accession>A0A6P7SST0</accession>
<feature type="compositionally biased region" description="Basic and acidic residues" evidence="1">
    <location>
        <begin position="194"/>
        <end position="206"/>
    </location>
</feature>
<feature type="compositionally biased region" description="Gly residues" evidence="1">
    <location>
        <begin position="93"/>
        <end position="102"/>
    </location>
</feature>
<sequence length="388" mass="42647">MTSYLRSYPSVDLTSAGLSYPSYDRSYGSLASSRNYGSSYDLPSGKSYGSSPGGYGYGSSSGLGSSSYSSSTRSQPSRNYGSTIRDKVMKFSGGAGDYGTGSSGTTDRYPSLDRSMSYSLKSSSSDPYGKSGYMSDYGGSTRSTYNSWDRSSSRSGRNYGAVPPSREGSPYSNRSSRYDYSGSASPYSTYSSYRSDKSPSTRKLERQVSAPLDFGTDYRRRSRSSIDYSSSRDYGKDYPRRSGRCLEVSAPPSIRSSRRAAESSVTTRYRSKRDARSDSEDSLPEAEKNTRDFRYLVCRGTSPRPEITRDSNRKDAISKTKRIKIPKKEVRRETYRRFRISEQLTKDIGTQTSPGGEQELSQTRRARLARERGEAGGDGGGGGGGEED</sequence>
<feature type="compositionally biased region" description="Basic and acidic residues" evidence="1">
    <location>
        <begin position="326"/>
        <end position="340"/>
    </location>
</feature>
<name>A0A6P7SST0_9MOLL</name>
<keyword evidence="2" id="KW-1185">Reference proteome</keyword>
<feature type="compositionally biased region" description="Low complexity" evidence="1">
    <location>
        <begin position="180"/>
        <end position="193"/>
    </location>
</feature>
<gene>
    <name evidence="3" type="primary">LOC115216275</name>
</gene>